<sequence length="479" mass="55355">MKQNLLDNKKYFYLFSSLILLTIMFVITEVGLNLKIYSFFTPYKVTLLIAGLMFLIALLKNPKNTFFYSVDSVKNQLKETKVLIIFIAIYIIFDLISLVHTNNKSVALVKYVTIISMLATIFLYILYLNKNSNSDKLNTLLVFLGTPAIVVSIYTWIYFFIHGYTYYARRLSLIQDYNKFSMLLFFSFIAVIYLIFRVVNSLNKRNLLLAITTILCSSTIHLTASRRTSKMMNVVLILFCLYGIYDTYVKLKIKNNSKPSKKFLKKPLGKFFITVIITLILSNFIIYTFNYVTTERVEKATQSDDADSIPINRGVEDILEDSQALDKRSTIWEIAIKSYKDYPLKNKIIGKGGSAHLDIYNQPENQEVLNKRVYWKVLPDNTVDPHNFLLVDLLNGGIFLVGVTLICMLTILVLLFKIFRKSIVDAFFIFIFSISTLGDIFISSRNGMFDNKFIWIILILIITVFNSLRHKNNLSKVIE</sequence>
<gene>
    <name evidence="1" type="ORF">JFY71_06745</name>
</gene>
<evidence type="ECO:0000313" key="1">
    <source>
        <dbReference type="EMBL" id="QQK07042.1"/>
    </source>
</evidence>
<name>A0AC61MN56_9FIRM</name>
<keyword evidence="2" id="KW-1185">Reference proteome</keyword>
<proteinExistence type="predicted"/>
<organism evidence="1 2">
    <name type="scientific">Miniphocaeibacter halophilus</name>
    <dbReference type="NCBI Taxonomy" id="2931922"/>
    <lineage>
        <taxon>Bacteria</taxon>
        <taxon>Bacillati</taxon>
        <taxon>Bacillota</taxon>
        <taxon>Tissierellia</taxon>
        <taxon>Tissierellales</taxon>
        <taxon>Peptoniphilaceae</taxon>
        <taxon>Miniphocaeibacter</taxon>
    </lineage>
</organism>
<reference evidence="1 2" key="1">
    <citation type="journal article" date="2022" name="Int. J. Syst. Evol. Microbiol.">
        <title>Miniphocaeibacter halophilus sp. nov., an ammonium-tolerant acetate-producing bacterium isolated from a biogas system.</title>
        <authorList>
            <person name="Schnurer A."/>
            <person name="Singh A."/>
            <person name="Bi S."/>
            <person name="Qiao W."/>
            <person name="Westerholm M."/>
        </authorList>
    </citation>
    <scope>NUCLEOTIDE SEQUENCE [LARGE SCALE GENOMIC DNA]</scope>
    <source>
        <strain evidence="1 2">AMB_01</strain>
    </source>
</reference>
<evidence type="ECO:0000313" key="2">
    <source>
        <dbReference type="Proteomes" id="UP000595814"/>
    </source>
</evidence>
<protein>
    <submittedName>
        <fullName evidence="1">Uncharacterized protein</fullName>
    </submittedName>
</protein>
<dbReference type="Proteomes" id="UP000595814">
    <property type="component" value="Chromosome"/>
</dbReference>
<accession>A0AC61MN56</accession>
<dbReference type="EMBL" id="CP066744">
    <property type="protein sequence ID" value="QQK07042.1"/>
    <property type="molecule type" value="Genomic_DNA"/>
</dbReference>